<evidence type="ECO:0000313" key="4">
    <source>
        <dbReference type="EMBL" id="KAJ2926049.1"/>
    </source>
</evidence>
<dbReference type="Proteomes" id="UP001140091">
    <property type="component" value="Unassembled WGS sequence"/>
</dbReference>
<dbReference type="EMBL" id="JANBPK010001087">
    <property type="protein sequence ID" value="KAJ2926049.1"/>
    <property type="molecule type" value="Genomic_DNA"/>
</dbReference>
<reference evidence="4" key="1">
    <citation type="submission" date="2022-06" db="EMBL/GenBank/DDBJ databases">
        <title>Genome Sequence of Candolleomyces eurysporus.</title>
        <authorList>
            <person name="Buettner E."/>
        </authorList>
    </citation>
    <scope>NUCLEOTIDE SEQUENCE</scope>
    <source>
        <strain evidence="4">VTCC 930004</strain>
    </source>
</reference>
<evidence type="ECO:0000256" key="1">
    <source>
        <dbReference type="ARBA" id="ARBA00022737"/>
    </source>
</evidence>
<keyword evidence="5" id="KW-1185">Reference proteome</keyword>
<dbReference type="InterPro" id="IPR056884">
    <property type="entry name" value="NPHP3-like_N"/>
</dbReference>
<name>A0A9W8MEV6_9AGAR</name>
<sequence length="785" mass="88676">MDSVLAASRSRGSYEMTQPGHFPKHPNHSITAERPPLWPGLPQQHMQNAAPLGKIGHGFEGVVEPSARNLYPFHPLQQRFEAYPESTLFYPRERQSQICSTSPRTPPPATNAVFRPPTSRLSANDRAQELDRQIVQDQLVPYDSPQASFEPEVPIATFGSSPSRVPTRALFNRARNFEIGNFRYVDVTVNPPPSAGSVDGWELLLEKIAINALHDSSARYDAPKCDEDTRVEVTGEMMDWIKDRDGPKSILCMTGAAGSGKSALQQTVAECCATSDILAAAFFISSADSTRNTASAIVPTIAYQLGLKHDGFRNSVAAAVKHDRHIFYRSLQSQMDALIVRPFEGLRRSKQLNVNTFPYAIFIDGLDECSGEPDTSSRLIDVEKRRQAEDQQAELLAAIQHCILDNDLPFRVLIASRPEWAIRTALEPGGHLRGVAYHMQLSDNYDASGDMRKFLRRRFEVIGLQIGDSQWFTEDNIETLVRAASGQFIYVAVVYKFISERRTSPAERLGIVLTWVPHKGQMARPFETLDRLYTNILLAAKNAYEAVDTHRGRDFSLLFEIIHYQTSGNALVSIPANTLSALLGIEARGAENLISDLHSLVTLRTNRDGDLVLEVYHKSFDDFLIEKSRAKDFFVSGFHISLHLSKCCLQRILEWCPLDLDSLPGEDQELPEFDKRRLQAAITYLPFVLWDNSNSAFAGELFDFTEKRGWHKFDKLLPLVYSEEGVLSKLWSDWIYYFRLRFAGLKVRNPELAAVITGFLDKWERDVKGWYRPMHNSDFSDRDDL</sequence>
<feature type="domain" description="Nephrocystin 3-like N-terminal" evidence="3">
    <location>
        <begin position="236"/>
        <end position="417"/>
    </location>
</feature>
<dbReference type="PANTHER" id="PTHR10039:SF17">
    <property type="entry name" value="FUNGAL STAND N-TERMINAL GOODBYE DOMAIN-CONTAINING PROTEIN-RELATED"/>
    <property type="match status" value="1"/>
</dbReference>
<dbReference type="OrthoDB" id="3038309at2759"/>
<dbReference type="InterPro" id="IPR027417">
    <property type="entry name" value="P-loop_NTPase"/>
</dbReference>
<dbReference type="AlphaFoldDB" id="A0A9W8MEV6"/>
<gene>
    <name evidence="4" type="ORF">H1R20_g11043</name>
</gene>
<feature type="non-terminal residue" evidence="4">
    <location>
        <position position="785"/>
    </location>
</feature>
<keyword evidence="1" id="KW-0677">Repeat</keyword>
<dbReference type="SUPFAM" id="SSF52540">
    <property type="entry name" value="P-loop containing nucleoside triphosphate hydrolases"/>
    <property type="match status" value="1"/>
</dbReference>
<dbReference type="PANTHER" id="PTHR10039">
    <property type="entry name" value="AMELOGENIN"/>
    <property type="match status" value="1"/>
</dbReference>
<comment type="caution">
    <text evidence="4">The sequence shown here is derived from an EMBL/GenBank/DDBJ whole genome shotgun (WGS) entry which is preliminary data.</text>
</comment>
<accession>A0A9W8MEV6</accession>
<dbReference type="Pfam" id="PF24883">
    <property type="entry name" value="NPHP3_N"/>
    <property type="match status" value="1"/>
</dbReference>
<organism evidence="4 5">
    <name type="scientific">Candolleomyces eurysporus</name>
    <dbReference type="NCBI Taxonomy" id="2828524"/>
    <lineage>
        <taxon>Eukaryota</taxon>
        <taxon>Fungi</taxon>
        <taxon>Dikarya</taxon>
        <taxon>Basidiomycota</taxon>
        <taxon>Agaricomycotina</taxon>
        <taxon>Agaricomycetes</taxon>
        <taxon>Agaricomycetidae</taxon>
        <taxon>Agaricales</taxon>
        <taxon>Agaricineae</taxon>
        <taxon>Psathyrellaceae</taxon>
        <taxon>Candolleomyces</taxon>
    </lineage>
</organism>
<feature type="region of interest" description="Disordered" evidence="2">
    <location>
        <begin position="1"/>
        <end position="32"/>
    </location>
</feature>
<protein>
    <recommendedName>
        <fullName evidence="3">Nephrocystin 3-like N-terminal domain-containing protein</fullName>
    </recommendedName>
</protein>
<proteinExistence type="predicted"/>
<feature type="region of interest" description="Disordered" evidence="2">
    <location>
        <begin position="98"/>
        <end position="120"/>
    </location>
</feature>
<evidence type="ECO:0000259" key="3">
    <source>
        <dbReference type="Pfam" id="PF24883"/>
    </source>
</evidence>
<evidence type="ECO:0000256" key="2">
    <source>
        <dbReference type="SAM" id="MobiDB-lite"/>
    </source>
</evidence>
<evidence type="ECO:0000313" key="5">
    <source>
        <dbReference type="Proteomes" id="UP001140091"/>
    </source>
</evidence>